<evidence type="ECO:0000256" key="1">
    <source>
        <dbReference type="ARBA" id="ARBA00023015"/>
    </source>
</evidence>
<keyword evidence="7" id="KW-1185">Reference proteome</keyword>
<dbReference type="Proteomes" id="UP000509568">
    <property type="component" value="Chromosome"/>
</dbReference>
<evidence type="ECO:0000259" key="5">
    <source>
        <dbReference type="PROSITE" id="PS50977"/>
    </source>
</evidence>
<dbReference type="Gene3D" id="1.10.357.10">
    <property type="entry name" value="Tetracycline Repressor, domain 2"/>
    <property type="match status" value="1"/>
</dbReference>
<dbReference type="PRINTS" id="PR00455">
    <property type="entry name" value="HTHTETR"/>
</dbReference>
<dbReference type="InterPro" id="IPR041678">
    <property type="entry name" value="TetR_C_16"/>
</dbReference>
<evidence type="ECO:0000256" key="3">
    <source>
        <dbReference type="ARBA" id="ARBA00023163"/>
    </source>
</evidence>
<feature type="domain" description="HTH tetR-type" evidence="5">
    <location>
        <begin position="9"/>
        <end position="69"/>
    </location>
</feature>
<dbReference type="Pfam" id="PF00440">
    <property type="entry name" value="TetR_N"/>
    <property type="match status" value="1"/>
</dbReference>
<evidence type="ECO:0000256" key="4">
    <source>
        <dbReference type="PROSITE-ProRule" id="PRU00335"/>
    </source>
</evidence>
<accession>A0A7D5H218</accession>
<dbReference type="InterPro" id="IPR036271">
    <property type="entry name" value="Tet_transcr_reg_TetR-rel_C_sf"/>
</dbReference>
<organism evidence="6 7">
    <name type="scientific">Pseudomonas eucalypticola</name>
    <dbReference type="NCBI Taxonomy" id="2599595"/>
    <lineage>
        <taxon>Bacteria</taxon>
        <taxon>Pseudomonadati</taxon>
        <taxon>Pseudomonadota</taxon>
        <taxon>Gammaproteobacteria</taxon>
        <taxon>Pseudomonadales</taxon>
        <taxon>Pseudomonadaceae</taxon>
        <taxon>Pseudomonas</taxon>
    </lineage>
</organism>
<dbReference type="AlphaFoldDB" id="A0A7D5H218"/>
<dbReference type="PANTHER" id="PTHR47506">
    <property type="entry name" value="TRANSCRIPTIONAL REGULATORY PROTEIN"/>
    <property type="match status" value="1"/>
</dbReference>
<dbReference type="InterPro" id="IPR001647">
    <property type="entry name" value="HTH_TetR"/>
</dbReference>
<evidence type="ECO:0000313" key="6">
    <source>
        <dbReference type="EMBL" id="QKZ06167.1"/>
    </source>
</evidence>
<dbReference type="GO" id="GO:0003677">
    <property type="term" value="F:DNA binding"/>
    <property type="evidence" value="ECO:0007669"/>
    <property type="project" value="UniProtKB-UniRule"/>
</dbReference>
<keyword evidence="1" id="KW-0805">Transcription regulation</keyword>
<keyword evidence="2 4" id="KW-0238">DNA-binding</keyword>
<dbReference type="InterPro" id="IPR009057">
    <property type="entry name" value="Homeodomain-like_sf"/>
</dbReference>
<evidence type="ECO:0000256" key="2">
    <source>
        <dbReference type="ARBA" id="ARBA00023125"/>
    </source>
</evidence>
<dbReference type="Gene3D" id="1.10.10.60">
    <property type="entry name" value="Homeodomain-like"/>
    <property type="match status" value="1"/>
</dbReference>
<dbReference type="SUPFAM" id="SSF48498">
    <property type="entry name" value="Tetracyclin repressor-like, C-terminal domain"/>
    <property type="match status" value="1"/>
</dbReference>
<evidence type="ECO:0000313" key="7">
    <source>
        <dbReference type="Proteomes" id="UP000509568"/>
    </source>
</evidence>
<reference evidence="6 7" key="1">
    <citation type="submission" date="2020-06" db="EMBL/GenBank/DDBJ databases">
        <title>Pseudomonas eucalypticola sp. nov., an endophyte of Eucalyptus dunnii leaves with biocontrol ability of eucalyptus leaf blight.</title>
        <authorList>
            <person name="Liu Y."/>
            <person name="Song Z."/>
            <person name="Zeng H."/>
            <person name="Lu M."/>
            <person name="Wang X."/>
            <person name="Lian X."/>
            <person name="Zhang Q."/>
        </authorList>
    </citation>
    <scope>NUCLEOTIDE SEQUENCE [LARGE SCALE GENOMIC DNA]</scope>
    <source>
        <strain evidence="6 7">NP-1</strain>
    </source>
</reference>
<keyword evidence="3" id="KW-0804">Transcription</keyword>
<feature type="DNA-binding region" description="H-T-H motif" evidence="4">
    <location>
        <begin position="32"/>
        <end position="51"/>
    </location>
</feature>
<name>A0A7D5H218_9PSED</name>
<dbReference type="Pfam" id="PF17920">
    <property type="entry name" value="TetR_C_16"/>
    <property type="match status" value="1"/>
</dbReference>
<dbReference type="PANTHER" id="PTHR47506:SF7">
    <property type="entry name" value="TRANSCRIPTIONAL REGULATORY PROTEIN"/>
    <property type="match status" value="1"/>
</dbReference>
<dbReference type="EMBL" id="CP056030">
    <property type="protein sequence ID" value="QKZ06167.1"/>
    <property type="molecule type" value="Genomic_DNA"/>
</dbReference>
<dbReference type="PROSITE" id="PS50977">
    <property type="entry name" value="HTH_TETR_2"/>
    <property type="match status" value="1"/>
</dbReference>
<dbReference type="SUPFAM" id="SSF46689">
    <property type="entry name" value="Homeodomain-like"/>
    <property type="match status" value="1"/>
</dbReference>
<protein>
    <submittedName>
        <fullName evidence="6">TetR/AcrR family transcriptional regulator</fullName>
    </submittedName>
</protein>
<sequence>MRYSADHKAQTHDRIVKEAAARFRRDGIAATGLQPLMKALGLTHGGFYAHFKSKDELVETALQAATDELTEVCEKAFAKHNPLHSFIDTYLSPAHRDAPERGCPLPTMAAELGQRGQASSVTDRGVQDRLARIAATLNADDADERSVVMLSTLVGALMLSRSVEDPQLSLRILDTAREALKRQADEAC</sequence>
<gene>
    <name evidence="6" type="ORF">HWQ56_21265</name>
</gene>
<proteinExistence type="predicted"/>
<dbReference type="KEGG" id="pez:HWQ56_21265"/>
<dbReference type="RefSeq" id="WP_176571716.1">
    <property type="nucleotide sequence ID" value="NZ_CP056030.1"/>
</dbReference>